<dbReference type="PANTHER" id="PTHR15722">
    <property type="entry name" value="IFT140/172-RELATED"/>
    <property type="match status" value="1"/>
</dbReference>
<evidence type="ECO:0000256" key="5">
    <source>
        <dbReference type="ARBA" id="ARBA00022737"/>
    </source>
</evidence>
<comment type="subcellular location">
    <subcellularLocation>
        <location evidence="1">Cell projection</location>
        <location evidence="1">Cilium</location>
    </subcellularLocation>
    <subcellularLocation>
        <location evidence="2">Cytoplasm</location>
    </subcellularLocation>
</comment>
<dbReference type="Proteomes" id="UP001642409">
    <property type="component" value="Unassembled WGS sequence"/>
</dbReference>
<keyword evidence="6" id="KW-0969">Cilium</keyword>
<evidence type="ECO:0000259" key="9">
    <source>
        <dbReference type="Pfam" id="PF24797"/>
    </source>
</evidence>
<dbReference type="InterPro" id="IPR056158">
    <property type="entry name" value="Beta-prop_IFT121_2nd"/>
</dbReference>
<keyword evidence="4" id="KW-0853">WD repeat</keyword>
<dbReference type="Gene3D" id="1.25.40.470">
    <property type="match status" value="1"/>
</dbReference>
<keyword evidence="5" id="KW-0677">Repeat</keyword>
<dbReference type="EMBL" id="CATOUU010000762">
    <property type="protein sequence ID" value="CAI9946309.1"/>
    <property type="molecule type" value="Genomic_DNA"/>
</dbReference>
<dbReference type="EMBL" id="CAXDID020000094">
    <property type="protein sequence ID" value="CAL6023576.1"/>
    <property type="molecule type" value="Genomic_DNA"/>
</dbReference>
<dbReference type="InterPro" id="IPR056159">
    <property type="entry name" value="Beta-prop_IFT121_TULP_N"/>
</dbReference>
<evidence type="ECO:0000256" key="4">
    <source>
        <dbReference type="ARBA" id="ARBA00022574"/>
    </source>
</evidence>
<feature type="domain" description="IFT121 second beta-propeller" evidence="8">
    <location>
        <begin position="369"/>
        <end position="607"/>
    </location>
</feature>
<evidence type="ECO:0000256" key="6">
    <source>
        <dbReference type="ARBA" id="ARBA00023069"/>
    </source>
</evidence>
<evidence type="ECO:0000313" key="14">
    <source>
        <dbReference type="EMBL" id="CAL6023576.1"/>
    </source>
</evidence>
<reference evidence="13 15" key="2">
    <citation type="submission" date="2024-07" db="EMBL/GenBank/DDBJ databases">
        <authorList>
            <person name="Akdeniz Z."/>
        </authorList>
    </citation>
    <scope>NUCLEOTIDE SEQUENCE [LARGE SCALE GENOMIC DNA]</scope>
</reference>
<evidence type="ECO:0000256" key="7">
    <source>
        <dbReference type="ARBA" id="ARBA00023273"/>
    </source>
</evidence>
<dbReference type="GO" id="GO:0005930">
    <property type="term" value="C:axoneme"/>
    <property type="evidence" value="ECO:0007669"/>
    <property type="project" value="TreeGrafter"/>
</dbReference>
<evidence type="ECO:0000259" key="8">
    <source>
        <dbReference type="Pfam" id="PF23390"/>
    </source>
</evidence>
<dbReference type="EMBL" id="CATOUU010000849">
    <property type="protein sequence ID" value="CAI9954447.1"/>
    <property type="molecule type" value="Genomic_DNA"/>
</dbReference>
<sequence length="1360" mass="152665">MLSTSFIFKRLQYNDNNEAITKVAWNKTDGWLAYAGESGLMRIVMIETVDSHDFNLQGIAARPSRISIERKLTIHEGSKITSLAWNEMNEQITSGDIRGSVVVCEYKDSKWSSILVNESVQSPVTNAIWASDASKILIFYQSGQVLLGAASGHKILAVQIKQPDVPKFAYVSDSRYDFFVVGFEQRIIAYNFDASEKYKITLPNNEKLVSGSLVEFKDKEEPKIVTITLNGVLTIYSAISGQKLTSQNIAIMPSEVQVSPNTQYIAIAGQATEPHQRLETSAAGSTEFTAIVKLIRWCDLEQVAQIRIPTKIASCVAWDASSLRLAVGTETSVFLACLRLSYRHYMLRDGTVAFSMGSSIVKSSSQIVKSQQNKDECIVFYKNTVHRRWPAQFIDQCACGEYLAMVVGKTLTKQDGSSRQVSQVVFHSSVGAPVLTMDLSYIPFFIAGSEHYLVVANSSRISLFDIRFLSGETKDYSNIMDSKLDQGQSYSGLIEWHADSSPFAPDRELHVVKANVSSAITAVCISNSALFIARTNAIVQRFNLPSLQANVRLQTGVSLKSIRTNCNGTAIAGVTDEGYLHIFYTEDFQETEQHGAEVTKQENLNKKTKKEEKKVNLAQQEAADDLTKMLGYDAEVKVDKKAQQVVVDKNEVAKTFPPWDTQLGDVWGVQWNNDDPNLIAISSKHKIFILQIERKTKEDPITASAHILAFKGLSVHGVYLDEMVMYGEPKDGSVRIFDTQQLRELKDILYGKQADELMQSQEEEQSKNLITYFSQENESQSQVKTTNLSAATLYLKNQPNPHPHLFKLVAEAALKELALDLASQNFVRAGDYVSYHFAEHIRRIGSDELRRAEVSIFLGDFKTAEDILIKQLGRPDLSVRNDEQLGCWFKIIQAHKDNEFQSSQTVQISDELATFAYRQAGLYYLRQRDYVQAVTMLQSSKDIFLLTEAYYRAEMYDELRQLATTLQADINYDAIINVSKVLARIGDVEGATLALLRLNKQEDAIKTCITLKRFDKAIMIAQEFNMLDVVDKHLSEYLKQLLSSGDDKAALDLLRKTNQGEIAACIIIGAAMEELKEALEQRTFPIKQGVFNRLRRLVVLAAKEATEVQRRNVSKELKNQVGGSALLTTGTTDKTLDNLVNDTQPTEKQDIMDNQLFQRFGNKVKSVPMIWKIVKQTRYIVLASYMLYMGKPEQSLFPALEASGFYQKLIQNVGNIQNVVDEEYRSLQKVALPIAILAALQIKDFELASQLLEVLESDETLPSIERDQLEQLAVDIFSKFPPVESHGVNKETQLQCDKCKTMLPKYCVLCTCGWQANLCSRTGMPINPKHKIQKCNMCGCIATQGKNYLSVCPMCHESFD</sequence>
<dbReference type="Pfam" id="PF25768">
    <property type="entry name" value="TPR_IFT121"/>
    <property type="match status" value="1"/>
</dbReference>
<reference evidence="12" key="1">
    <citation type="submission" date="2023-06" db="EMBL/GenBank/DDBJ databases">
        <authorList>
            <person name="Kurt Z."/>
        </authorList>
    </citation>
    <scope>NUCLEOTIDE SEQUENCE</scope>
</reference>
<evidence type="ECO:0000313" key="11">
    <source>
        <dbReference type="EMBL" id="CAI9946309.1"/>
    </source>
</evidence>
<accession>A0AA86UK98</accession>
<evidence type="ECO:0000313" key="15">
    <source>
        <dbReference type="Proteomes" id="UP001642409"/>
    </source>
</evidence>
<evidence type="ECO:0000256" key="3">
    <source>
        <dbReference type="ARBA" id="ARBA00022490"/>
    </source>
</evidence>
<evidence type="ECO:0000313" key="12">
    <source>
        <dbReference type="EMBL" id="CAI9954447.1"/>
    </source>
</evidence>
<dbReference type="GO" id="GO:0042073">
    <property type="term" value="P:intraciliary transport"/>
    <property type="evidence" value="ECO:0007669"/>
    <property type="project" value="TreeGrafter"/>
</dbReference>
<evidence type="ECO:0000256" key="1">
    <source>
        <dbReference type="ARBA" id="ARBA00004138"/>
    </source>
</evidence>
<evidence type="ECO:0000259" key="10">
    <source>
        <dbReference type="Pfam" id="PF25768"/>
    </source>
</evidence>
<organism evidence="12">
    <name type="scientific">Hexamita inflata</name>
    <dbReference type="NCBI Taxonomy" id="28002"/>
    <lineage>
        <taxon>Eukaryota</taxon>
        <taxon>Metamonada</taxon>
        <taxon>Diplomonadida</taxon>
        <taxon>Hexamitidae</taxon>
        <taxon>Hexamitinae</taxon>
        <taxon>Hexamita</taxon>
    </lineage>
</organism>
<feature type="domain" description="IFT121/TULP4 N-terminal" evidence="9">
    <location>
        <begin position="9"/>
        <end position="339"/>
    </location>
</feature>
<keyword evidence="7" id="KW-0966">Cell projection</keyword>
<gene>
    <name evidence="13" type="ORF">HINF_LOCUS28134</name>
    <name evidence="14" type="ORF">HINF_LOCUS29197</name>
    <name evidence="11" type="ORF">HINF_LOCUS33954</name>
    <name evidence="12" type="ORF">HINF_LOCUS42092</name>
</gene>
<feature type="domain" description="IFT121-like TPR repeats" evidence="10">
    <location>
        <begin position="1170"/>
        <end position="1283"/>
    </location>
</feature>
<dbReference type="InterPro" id="IPR015943">
    <property type="entry name" value="WD40/YVTN_repeat-like_dom_sf"/>
</dbReference>
<dbReference type="Pfam" id="PF24797">
    <property type="entry name" value="Beta-prop_WDR35_TULP_N"/>
    <property type="match status" value="1"/>
</dbReference>
<dbReference type="GO" id="GO:0036064">
    <property type="term" value="C:ciliary basal body"/>
    <property type="evidence" value="ECO:0007669"/>
    <property type="project" value="TreeGrafter"/>
</dbReference>
<comment type="caution">
    <text evidence="12">The sequence shown here is derived from an EMBL/GenBank/DDBJ whole genome shotgun (WGS) entry which is preliminary data.</text>
</comment>
<dbReference type="InterPro" id="IPR057979">
    <property type="entry name" value="TPR_IFT121"/>
</dbReference>
<proteinExistence type="predicted"/>
<dbReference type="SUPFAM" id="SSF50978">
    <property type="entry name" value="WD40 repeat-like"/>
    <property type="match status" value="2"/>
</dbReference>
<feature type="domain" description="IFT121 second beta-propeller" evidence="8">
    <location>
        <begin position="664"/>
        <end position="728"/>
    </location>
</feature>
<evidence type="ECO:0000256" key="2">
    <source>
        <dbReference type="ARBA" id="ARBA00004496"/>
    </source>
</evidence>
<keyword evidence="15" id="KW-1185">Reference proteome</keyword>
<keyword evidence="3" id="KW-0963">Cytoplasm</keyword>
<name>A0AA86UK98_9EUKA</name>
<dbReference type="InterPro" id="IPR036322">
    <property type="entry name" value="WD40_repeat_dom_sf"/>
</dbReference>
<dbReference type="EMBL" id="CAXDID020000089">
    <property type="protein sequence ID" value="CAL6021378.1"/>
    <property type="molecule type" value="Genomic_DNA"/>
</dbReference>
<dbReference type="Gene3D" id="2.130.10.10">
    <property type="entry name" value="YVTN repeat-like/Quinoprotein amine dehydrogenase"/>
    <property type="match status" value="1"/>
</dbReference>
<protein>
    <submittedName>
        <fullName evidence="12">WD40 repeat protein</fullName>
    </submittedName>
    <submittedName>
        <fullName evidence="13">WD40_repeat protein</fullName>
    </submittedName>
</protein>
<dbReference type="Pfam" id="PF23390">
    <property type="entry name" value="Beta-prop_WDR35_2nd"/>
    <property type="match status" value="2"/>
</dbReference>
<dbReference type="PANTHER" id="PTHR15722:SF8">
    <property type="entry name" value="ANAPHASE-PROMOTING COMPLEX SUBUNIT 4-LIKE WD40 DOMAIN-CONTAINING PROTEIN"/>
    <property type="match status" value="1"/>
</dbReference>
<evidence type="ECO:0000313" key="13">
    <source>
        <dbReference type="EMBL" id="CAL6021378.1"/>
    </source>
</evidence>